<evidence type="ECO:0000256" key="1">
    <source>
        <dbReference type="SAM" id="MobiDB-lite"/>
    </source>
</evidence>
<comment type="caution">
    <text evidence="2">The sequence shown here is derived from an EMBL/GenBank/DDBJ whole genome shotgun (WGS) entry which is preliminary data.</text>
</comment>
<gene>
    <name evidence="2" type="ORF">IEO21_06540</name>
</gene>
<name>A0A8H7U177_9APHY</name>
<reference evidence="2" key="1">
    <citation type="submission" date="2020-11" db="EMBL/GenBank/DDBJ databases">
        <authorList>
            <person name="Koelle M."/>
            <person name="Horta M.A.C."/>
            <person name="Nowrousian M."/>
            <person name="Ohm R.A."/>
            <person name="Benz P."/>
            <person name="Pilgard A."/>
        </authorList>
    </citation>
    <scope>NUCLEOTIDE SEQUENCE</scope>
    <source>
        <strain evidence="2">FPRL280</strain>
    </source>
</reference>
<evidence type="ECO:0000313" key="2">
    <source>
        <dbReference type="EMBL" id="KAF9811536.1"/>
    </source>
</evidence>
<feature type="region of interest" description="Disordered" evidence="1">
    <location>
        <begin position="1"/>
        <end position="75"/>
    </location>
</feature>
<feature type="compositionally biased region" description="Basic residues" evidence="1">
    <location>
        <begin position="61"/>
        <end position="74"/>
    </location>
</feature>
<organism evidence="2 3">
    <name type="scientific">Rhodonia placenta</name>
    <dbReference type="NCBI Taxonomy" id="104341"/>
    <lineage>
        <taxon>Eukaryota</taxon>
        <taxon>Fungi</taxon>
        <taxon>Dikarya</taxon>
        <taxon>Basidiomycota</taxon>
        <taxon>Agaricomycotina</taxon>
        <taxon>Agaricomycetes</taxon>
        <taxon>Polyporales</taxon>
        <taxon>Adustoporiaceae</taxon>
        <taxon>Rhodonia</taxon>
    </lineage>
</organism>
<reference evidence="2" key="2">
    <citation type="journal article" name="Front. Microbiol.">
        <title>Degradative Capacity of Two Strains of Rhodonia placenta: From Phenotype to Genotype.</title>
        <authorList>
            <person name="Kolle M."/>
            <person name="Horta M.A.C."/>
            <person name="Nowrousian M."/>
            <person name="Ohm R.A."/>
            <person name="Benz J.P."/>
            <person name="Pilgard A."/>
        </authorList>
    </citation>
    <scope>NUCLEOTIDE SEQUENCE</scope>
    <source>
        <strain evidence="2">FPRL280</strain>
    </source>
</reference>
<sequence>MTPTESQDLPPPPQSAAHAASCSARRPAAHATRNHSGAGTGNCPRRGVAGCWRGGTPGVRAPRRGHARVKRARPRPGCWGSATSCQAGARPIARQGWECLYVRLSAALRPGPPHLCSML</sequence>
<feature type="compositionally biased region" description="Low complexity" evidence="1">
    <location>
        <begin position="15"/>
        <end position="31"/>
    </location>
</feature>
<accession>A0A8H7U177</accession>
<evidence type="ECO:0000313" key="3">
    <source>
        <dbReference type="Proteomes" id="UP000639403"/>
    </source>
</evidence>
<dbReference type="AlphaFoldDB" id="A0A8H7U177"/>
<proteinExistence type="predicted"/>
<protein>
    <submittedName>
        <fullName evidence="2">Uncharacterized protein</fullName>
    </submittedName>
</protein>
<dbReference type="EMBL" id="JADOXO010000150">
    <property type="protein sequence ID" value="KAF9811536.1"/>
    <property type="molecule type" value="Genomic_DNA"/>
</dbReference>
<dbReference type="Proteomes" id="UP000639403">
    <property type="component" value="Unassembled WGS sequence"/>
</dbReference>